<reference evidence="1 2" key="1">
    <citation type="submission" date="2016-04" db="EMBL/GenBank/DDBJ databases">
        <title>A degradative enzymes factory behind the ericoid mycorrhizal symbiosis.</title>
        <authorList>
            <consortium name="DOE Joint Genome Institute"/>
            <person name="Martino E."/>
            <person name="Morin E."/>
            <person name="Grelet G."/>
            <person name="Kuo A."/>
            <person name="Kohler A."/>
            <person name="Daghino S."/>
            <person name="Barry K."/>
            <person name="Choi C."/>
            <person name="Cichocki N."/>
            <person name="Clum A."/>
            <person name="Copeland A."/>
            <person name="Hainaut M."/>
            <person name="Haridas S."/>
            <person name="Labutti K."/>
            <person name="Lindquist E."/>
            <person name="Lipzen A."/>
            <person name="Khouja H.-R."/>
            <person name="Murat C."/>
            <person name="Ohm R."/>
            <person name="Olson A."/>
            <person name="Spatafora J."/>
            <person name="Veneault-Fourrey C."/>
            <person name="Henrissat B."/>
            <person name="Grigoriev I."/>
            <person name="Martin F."/>
            <person name="Perotto S."/>
        </authorList>
    </citation>
    <scope>NUCLEOTIDE SEQUENCE [LARGE SCALE GENOMIC DNA]</scope>
    <source>
        <strain evidence="1 2">E</strain>
    </source>
</reference>
<evidence type="ECO:0000313" key="1">
    <source>
        <dbReference type="EMBL" id="PMD49791.1"/>
    </source>
</evidence>
<dbReference type="RefSeq" id="XP_024726695.1">
    <property type="nucleotide sequence ID" value="XM_024876374.1"/>
</dbReference>
<proteinExistence type="predicted"/>
<gene>
    <name evidence="1" type="ORF">K444DRAFT_548455</name>
</gene>
<protein>
    <submittedName>
        <fullName evidence="1">Uncharacterized protein</fullName>
    </submittedName>
</protein>
<dbReference type="EMBL" id="KZ613919">
    <property type="protein sequence ID" value="PMD49791.1"/>
    <property type="molecule type" value="Genomic_DNA"/>
</dbReference>
<keyword evidence="2" id="KW-1185">Reference proteome</keyword>
<name>A0A2J6SG92_9HELO</name>
<feature type="non-terminal residue" evidence="1">
    <location>
        <position position="1"/>
    </location>
</feature>
<dbReference type="InParanoid" id="A0A2J6SG92"/>
<dbReference type="GeneID" id="36584453"/>
<dbReference type="AlphaFoldDB" id="A0A2J6SG92"/>
<evidence type="ECO:0000313" key="2">
    <source>
        <dbReference type="Proteomes" id="UP000235371"/>
    </source>
</evidence>
<sequence>VILVLDILNSKYPNSSISIKQIYIYLKEILPELTDLFEIILIYNRENLK</sequence>
<organism evidence="1 2">
    <name type="scientific">Hyaloscypha bicolor E</name>
    <dbReference type="NCBI Taxonomy" id="1095630"/>
    <lineage>
        <taxon>Eukaryota</taxon>
        <taxon>Fungi</taxon>
        <taxon>Dikarya</taxon>
        <taxon>Ascomycota</taxon>
        <taxon>Pezizomycotina</taxon>
        <taxon>Leotiomycetes</taxon>
        <taxon>Helotiales</taxon>
        <taxon>Hyaloscyphaceae</taxon>
        <taxon>Hyaloscypha</taxon>
        <taxon>Hyaloscypha bicolor</taxon>
    </lineage>
</organism>
<accession>A0A2J6SG92</accession>
<dbReference type="Proteomes" id="UP000235371">
    <property type="component" value="Unassembled WGS sequence"/>
</dbReference>